<organism evidence="2 3">
    <name type="scientific">Mortierella polycephala</name>
    <dbReference type="NCBI Taxonomy" id="41804"/>
    <lineage>
        <taxon>Eukaryota</taxon>
        <taxon>Fungi</taxon>
        <taxon>Fungi incertae sedis</taxon>
        <taxon>Mucoromycota</taxon>
        <taxon>Mortierellomycotina</taxon>
        <taxon>Mortierellomycetes</taxon>
        <taxon>Mortierellales</taxon>
        <taxon>Mortierellaceae</taxon>
        <taxon>Mortierella</taxon>
    </lineage>
</organism>
<feature type="signal peptide" evidence="1">
    <location>
        <begin position="1"/>
        <end position="18"/>
    </location>
</feature>
<gene>
    <name evidence="2" type="ORF">BG011_001980</name>
</gene>
<sequence length="724" mass="80855">MLVAFHASLVAFCYTAFQQSPLNSFGIDQPLLPLSVVEGENTQQLLVQLVSDLNHNWPEGWERLMKEPSTSGDGAIQVIHPADLGVVMDAWGLDDDIHVSAYENINMLMQVAVREGRYSAQGFSLNGEKCADVPRPVCLSTLIVTVQVQYVINAEAWTAEIGHVYLRSAAESIQQTTPYECCHRCWFHRCCHTCQASRELSLEEILVIKGAMLTQQSEWAQENVPVIREQIFPSVVTQVNHATQVESASAALPSFSLDKILRLFLGNIAENEDVFKSHDEGVLDALRNATQTQHQTVRKIEMSVRERDVPDVLESLLAGCFQRGGIEEPVQDWWKRVRKDHLDGPVSVECEFANQRKVSVDPPVSGCSTSANVTTTSSYFILVLAPRGSLIDCLFLGNNLDAAFSECEPLDDGPSESCMVRGRIMPRDDSDESEGTMIRWAIMEPDGSFRHVRYLAQWPLYQWYTNKVVLDFMRFFTVSAYLGVPIPRVGSWSVHQHPTNTGIGAPIVQVVDPSVIAIMESIKLFAETWEAVTKAIGTSISEDIRIKVCLGFESVKYTARSLVGLGIQANNLPRLVEETMSLAQLPAREDLKAIMLGIKYSTNITWVTESMTYSAPSGEHYFLFLAKYGDAKKRTADVAYSMLKSEFSLAPDMLIVHRKESYLGGLFDRERTLIEYIPHTLTLNDTLILQKFWEMIAFHNLAIAAGMPPQPYPDLSGLCDRTTG</sequence>
<keyword evidence="1" id="KW-0732">Signal</keyword>
<evidence type="ECO:0000313" key="2">
    <source>
        <dbReference type="EMBL" id="KAG0260279.1"/>
    </source>
</evidence>
<dbReference type="OrthoDB" id="10021044at2759"/>
<evidence type="ECO:0000313" key="3">
    <source>
        <dbReference type="Proteomes" id="UP000726737"/>
    </source>
</evidence>
<dbReference type="Proteomes" id="UP000726737">
    <property type="component" value="Unassembled WGS sequence"/>
</dbReference>
<dbReference type="EMBL" id="JAAAJA010000159">
    <property type="protein sequence ID" value="KAG0260279.1"/>
    <property type="molecule type" value="Genomic_DNA"/>
</dbReference>
<evidence type="ECO:0000256" key="1">
    <source>
        <dbReference type="SAM" id="SignalP"/>
    </source>
</evidence>
<keyword evidence="3" id="KW-1185">Reference proteome</keyword>
<protein>
    <submittedName>
        <fullName evidence="2">Uncharacterized protein</fullName>
    </submittedName>
</protein>
<proteinExistence type="predicted"/>
<name>A0A9P6Q471_9FUNG</name>
<reference evidence="2" key="1">
    <citation type="journal article" date="2020" name="Fungal Divers.">
        <title>Resolving the Mortierellaceae phylogeny through synthesis of multi-gene phylogenetics and phylogenomics.</title>
        <authorList>
            <person name="Vandepol N."/>
            <person name="Liber J."/>
            <person name="Desiro A."/>
            <person name="Na H."/>
            <person name="Kennedy M."/>
            <person name="Barry K."/>
            <person name="Grigoriev I.V."/>
            <person name="Miller A.N."/>
            <person name="O'Donnell K."/>
            <person name="Stajich J.E."/>
            <person name="Bonito G."/>
        </authorList>
    </citation>
    <scope>NUCLEOTIDE SEQUENCE</scope>
    <source>
        <strain evidence="2">KOD948</strain>
    </source>
</reference>
<feature type="chain" id="PRO_5040373697" evidence="1">
    <location>
        <begin position="19"/>
        <end position="724"/>
    </location>
</feature>
<accession>A0A9P6Q471</accession>
<comment type="caution">
    <text evidence="2">The sequence shown here is derived from an EMBL/GenBank/DDBJ whole genome shotgun (WGS) entry which is preliminary data.</text>
</comment>
<dbReference type="AlphaFoldDB" id="A0A9P6Q471"/>